<dbReference type="InterPro" id="IPR006419">
    <property type="entry name" value="NMN_transpt_PnuC"/>
</dbReference>
<keyword evidence="9" id="KW-1185">Reference proteome</keyword>
<dbReference type="NCBIfam" id="TIGR01528">
    <property type="entry name" value="NMN_trans_PnuC"/>
    <property type="match status" value="1"/>
</dbReference>
<evidence type="ECO:0000256" key="3">
    <source>
        <dbReference type="ARBA" id="ARBA00022475"/>
    </source>
</evidence>
<dbReference type="EMBL" id="MF403008">
    <property type="protein sequence ID" value="AUZ95345.1"/>
    <property type="molecule type" value="Genomic_DNA"/>
</dbReference>
<dbReference type="Pfam" id="PF04973">
    <property type="entry name" value="NMN_transporter"/>
    <property type="match status" value="1"/>
</dbReference>
<evidence type="ECO:0000256" key="4">
    <source>
        <dbReference type="ARBA" id="ARBA00022692"/>
    </source>
</evidence>
<dbReference type="GeneID" id="40088589"/>
<name>A0A2L0V0Q0_9CAUD</name>
<keyword evidence="6 7" id="KW-0472">Membrane</keyword>
<feature type="transmembrane region" description="Helical" evidence="7">
    <location>
        <begin position="68"/>
        <end position="85"/>
    </location>
</feature>
<feature type="transmembrane region" description="Helical" evidence="7">
    <location>
        <begin position="202"/>
        <end position="220"/>
    </location>
</feature>
<keyword evidence="3" id="KW-1003">Cell membrane</keyword>
<protein>
    <submittedName>
        <fullName evidence="8">PnuC-like ribosyl nicotinamide transporter</fullName>
    </submittedName>
</protein>
<feature type="transmembrane region" description="Helical" evidence="7">
    <location>
        <begin position="91"/>
        <end position="108"/>
    </location>
</feature>
<reference evidence="8 9" key="1">
    <citation type="submission" date="2017-06" db="EMBL/GenBank/DDBJ databases">
        <authorList>
            <person name="Kim H.J."/>
            <person name="Triplett B.A."/>
        </authorList>
    </citation>
    <scope>NUCLEOTIDE SEQUENCE [LARGE SCALE GENOMIC DNA]</scope>
</reference>
<dbReference type="GO" id="GO:0005886">
    <property type="term" value="C:plasma membrane"/>
    <property type="evidence" value="ECO:0007669"/>
    <property type="project" value="UniProtKB-SubCell"/>
</dbReference>
<dbReference type="Proteomes" id="UP000223025">
    <property type="component" value="Segment"/>
</dbReference>
<feature type="transmembrane region" description="Helical" evidence="7">
    <location>
        <begin position="19"/>
        <end position="38"/>
    </location>
</feature>
<feature type="transmembrane region" description="Helical" evidence="7">
    <location>
        <begin position="44"/>
        <end position="61"/>
    </location>
</feature>
<evidence type="ECO:0000313" key="8">
    <source>
        <dbReference type="EMBL" id="AUZ95345.1"/>
    </source>
</evidence>
<dbReference type="GO" id="GO:0034257">
    <property type="term" value="F:nicotinamide riboside transmembrane transporter activity"/>
    <property type="evidence" value="ECO:0007669"/>
    <property type="project" value="InterPro"/>
</dbReference>
<dbReference type="PANTHER" id="PTHR36122">
    <property type="entry name" value="NICOTINAMIDE RIBOSIDE TRANSPORTER PNUC"/>
    <property type="match status" value="1"/>
</dbReference>
<keyword evidence="2" id="KW-0813">Transport</keyword>
<evidence type="ECO:0000256" key="6">
    <source>
        <dbReference type="ARBA" id="ARBA00023136"/>
    </source>
</evidence>
<dbReference type="PANTHER" id="PTHR36122:SF2">
    <property type="entry name" value="NICOTINAMIDE RIBOSIDE TRANSPORTER PNUC"/>
    <property type="match status" value="1"/>
</dbReference>
<evidence type="ECO:0000256" key="2">
    <source>
        <dbReference type="ARBA" id="ARBA00022448"/>
    </source>
</evidence>
<dbReference type="KEGG" id="vg:40088589"/>
<feature type="transmembrane region" description="Helical" evidence="7">
    <location>
        <begin position="128"/>
        <end position="148"/>
    </location>
</feature>
<feature type="transmembrane region" description="Helical" evidence="7">
    <location>
        <begin position="179"/>
        <end position="196"/>
    </location>
</feature>
<accession>A0A2L0V0Q0</accession>
<sequence length="225" mass="25566">MYTFYADAKKRSFNENVSISLTAAAVLTYISFLTSYILGWADKVSVLEMFVVFTSYMCTILMSFQIRFGYIIGIVTTAATSFLLWNSDSPALAMFNLYLVGSLLYGFIYWKSDDNSRPVSRIGRNEILIMIGFAILLSVSYVTAITIVTPNMKLDYVDITLMALSGVAQLMLDRKKLETWLVWGVVNIISIPYFIYTGLYMVAFQFLFFLINAGVSYFAWKSEIK</sequence>
<evidence type="ECO:0000256" key="5">
    <source>
        <dbReference type="ARBA" id="ARBA00022989"/>
    </source>
</evidence>
<comment type="subcellular location">
    <subcellularLocation>
        <location evidence="1">Cell membrane</location>
        <topology evidence="1">Multi-pass membrane protein</topology>
    </subcellularLocation>
</comment>
<evidence type="ECO:0000313" key="9">
    <source>
        <dbReference type="Proteomes" id="UP000223025"/>
    </source>
</evidence>
<proteinExistence type="predicted"/>
<organism evidence="8 9">
    <name type="scientific">Agrobacterium phage Atu_ph07</name>
    <dbReference type="NCBI Taxonomy" id="2024264"/>
    <lineage>
        <taxon>Viruses</taxon>
        <taxon>Duplodnaviria</taxon>
        <taxon>Heunggongvirae</taxon>
        <taxon>Uroviricota</taxon>
        <taxon>Caudoviricetes</taxon>
        <taxon>Polybotosvirus</taxon>
        <taxon>Polybotosvirus Atuph07</taxon>
    </lineage>
</organism>
<evidence type="ECO:0000256" key="1">
    <source>
        <dbReference type="ARBA" id="ARBA00004651"/>
    </source>
</evidence>
<dbReference type="OrthoDB" id="8162at10239"/>
<evidence type="ECO:0000256" key="7">
    <source>
        <dbReference type="SAM" id="Phobius"/>
    </source>
</evidence>
<keyword evidence="5 7" id="KW-1133">Transmembrane helix</keyword>
<dbReference type="RefSeq" id="YP_009612251.1">
    <property type="nucleotide sequence ID" value="NC_042013.1"/>
</dbReference>
<keyword evidence="4 7" id="KW-0812">Transmembrane</keyword>